<gene>
    <name evidence="1" type="ORF">F3Y22_tig00111402pilonHSYRG00244</name>
</gene>
<evidence type="ECO:0000313" key="1">
    <source>
        <dbReference type="EMBL" id="KAE8678784.1"/>
    </source>
</evidence>
<dbReference type="AlphaFoldDB" id="A0A6A2YL44"/>
<keyword evidence="2" id="KW-1185">Reference proteome</keyword>
<accession>A0A6A2YL44</accession>
<comment type="caution">
    <text evidence="1">The sequence shown here is derived from an EMBL/GenBank/DDBJ whole genome shotgun (WGS) entry which is preliminary data.</text>
</comment>
<proteinExistence type="predicted"/>
<organism evidence="1 2">
    <name type="scientific">Hibiscus syriacus</name>
    <name type="common">Rose of Sharon</name>
    <dbReference type="NCBI Taxonomy" id="106335"/>
    <lineage>
        <taxon>Eukaryota</taxon>
        <taxon>Viridiplantae</taxon>
        <taxon>Streptophyta</taxon>
        <taxon>Embryophyta</taxon>
        <taxon>Tracheophyta</taxon>
        <taxon>Spermatophyta</taxon>
        <taxon>Magnoliopsida</taxon>
        <taxon>eudicotyledons</taxon>
        <taxon>Gunneridae</taxon>
        <taxon>Pentapetalae</taxon>
        <taxon>rosids</taxon>
        <taxon>malvids</taxon>
        <taxon>Malvales</taxon>
        <taxon>Malvaceae</taxon>
        <taxon>Malvoideae</taxon>
        <taxon>Hibiscus</taxon>
    </lineage>
</organism>
<name>A0A6A2YL44_HIBSY</name>
<reference evidence="1" key="1">
    <citation type="submission" date="2019-09" db="EMBL/GenBank/DDBJ databases">
        <title>Draft genome information of white flower Hibiscus syriacus.</title>
        <authorList>
            <person name="Kim Y.-M."/>
        </authorList>
    </citation>
    <scope>NUCLEOTIDE SEQUENCE [LARGE SCALE GENOMIC DNA]</scope>
    <source>
        <strain evidence="1">YM2019G1</strain>
    </source>
</reference>
<dbReference type="Proteomes" id="UP000436088">
    <property type="component" value="Unassembled WGS sequence"/>
</dbReference>
<dbReference type="EMBL" id="VEPZ02001331">
    <property type="protein sequence ID" value="KAE8678784.1"/>
    <property type="molecule type" value="Genomic_DNA"/>
</dbReference>
<protein>
    <submittedName>
        <fullName evidence="1">Uncharacterized protein</fullName>
    </submittedName>
</protein>
<evidence type="ECO:0000313" key="2">
    <source>
        <dbReference type="Proteomes" id="UP000436088"/>
    </source>
</evidence>
<sequence>MLLIGAIRRRHNLHCHAHHDPVVVSSITATVRRRRDLHHHAHHDPVVVPSITATVRHSRSLSITIEESLETFNFLPLHVLPIASLSTRFSDNGRVEVLNGVDVTKPQSEGVNGEITKVTCRIENFSRIKDIKIYF</sequence>